<keyword evidence="6 12" id="KW-0732">Signal</keyword>
<evidence type="ECO:0000313" key="15">
    <source>
        <dbReference type="Proteomes" id="UP000027265"/>
    </source>
</evidence>
<evidence type="ECO:0000313" key="14">
    <source>
        <dbReference type="EMBL" id="KDQ57934.1"/>
    </source>
</evidence>
<keyword evidence="15" id="KW-1185">Reference proteome</keyword>
<dbReference type="GO" id="GO:0005975">
    <property type="term" value="P:carbohydrate metabolic process"/>
    <property type="evidence" value="ECO:0007669"/>
    <property type="project" value="InterPro"/>
</dbReference>
<evidence type="ECO:0000256" key="4">
    <source>
        <dbReference type="ARBA" id="ARBA00022622"/>
    </source>
</evidence>
<dbReference type="STRING" id="933084.A0A067PTA1"/>
<keyword evidence="3" id="KW-1003">Cell membrane</keyword>
<dbReference type="EMBL" id="KL197718">
    <property type="protein sequence ID" value="KDQ57934.1"/>
    <property type="molecule type" value="Genomic_DNA"/>
</dbReference>
<gene>
    <name evidence="14" type="ORF">JAAARDRAFT_252189</name>
</gene>
<sequence>MKFTALTAIISLIALVNAAALPEPVPEAAANPEAAPAIELLEKRALATVYTKCKNSNQVALTFDDGPYIYEKQLSDLLTQNGAKGTFFINGNNYDCVYSSSIAANLKYTYQAGHQIGDHTWDHKDLTTLTWDQIHDEMWRVEQAMQKILGVTPALMRPPYGNYNDLVRSAAAIRNQSLVLWDFDSGDSVGETPSQSETLYNQAIAKKPKNILALNHETYQSTVTTVIPYAIKKLKTAGYQLVTVSECLGIPAYHSVGKAGTRDSTWHC</sequence>
<evidence type="ECO:0000256" key="7">
    <source>
        <dbReference type="ARBA" id="ARBA00022801"/>
    </source>
</evidence>
<dbReference type="InterPro" id="IPR002509">
    <property type="entry name" value="NODB_dom"/>
</dbReference>
<dbReference type="SUPFAM" id="SSF88713">
    <property type="entry name" value="Glycoside hydrolase/deacetylase"/>
    <property type="match status" value="1"/>
</dbReference>
<feature type="chain" id="PRO_5001647761" evidence="12">
    <location>
        <begin position="19"/>
        <end position="268"/>
    </location>
</feature>
<dbReference type="GO" id="GO:0098552">
    <property type="term" value="C:side of membrane"/>
    <property type="evidence" value="ECO:0007669"/>
    <property type="project" value="UniProtKB-KW"/>
</dbReference>
<evidence type="ECO:0000256" key="5">
    <source>
        <dbReference type="ARBA" id="ARBA00022723"/>
    </source>
</evidence>
<evidence type="ECO:0000256" key="1">
    <source>
        <dbReference type="ARBA" id="ARBA00001941"/>
    </source>
</evidence>
<evidence type="ECO:0000256" key="6">
    <source>
        <dbReference type="ARBA" id="ARBA00022729"/>
    </source>
</evidence>
<dbReference type="InterPro" id="IPR011330">
    <property type="entry name" value="Glyco_hydro/deAcase_b/a-brl"/>
</dbReference>
<evidence type="ECO:0000256" key="3">
    <source>
        <dbReference type="ARBA" id="ARBA00022475"/>
    </source>
</evidence>
<dbReference type="GO" id="GO:0016810">
    <property type="term" value="F:hydrolase activity, acting on carbon-nitrogen (but not peptide) bonds"/>
    <property type="evidence" value="ECO:0007669"/>
    <property type="project" value="InterPro"/>
</dbReference>
<protein>
    <submittedName>
        <fullName evidence="14">Carbohydrate esterase family 4 protein</fullName>
    </submittedName>
</protein>
<comment type="cofactor">
    <cofactor evidence="1">
        <name>Co(2+)</name>
        <dbReference type="ChEBI" id="CHEBI:48828"/>
    </cofactor>
</comment>
<dbReference type="GO" id="GO:0005886">
    <property type="term" value="C:plasma membrane"/>
    <property type="evidence" value="ECO:0007669"/>
    <property type="project" value="UniProtKB-SubCell"/>
</dbReference>
<reference evidence="15" key="1">
    <citation type="journal article" date="2014" name="Proc. Natl. Acad. Sci. U.S.A.">
        <title>Extensive sampling of basidiomycete genomes demonstrates inadequacy of the white-rot/brown-rot paradigm for wood decay fungi.</title>
        <authorList>
            <person name="Riley R."/>
            <person name="Salamov A.A."/>
            <person name="Brown D.W."/>
            <person name="Nagy L.G."/>
            <person name="Floudas D."/>
            <person name="Held B.W."/>
            <person name="Levasseur A."/>
            <person name="Lombard V."/>
            <person name="Morin E."/>
            <person name="Otillar R."/>
            <person name="Lindquist E.A."/>
            <person name="Sun H."/>
            <person name="LaButti K.M."/>
            <person name="Schmutz J."/>
            <person name="Jabbour D."/>
            <person name="Luo H."/>
            <person name="Baker S.E."/>
            <person name="Pisabarro A.G."/>
            <person name="Walton J.D."/>
            <person name="Blanchette R.A."/>
            <person name="Henrissat B."/>
            <person name="Martin F."/>
            <person name="Cullen D."/>
            <person name="Hibbett D.S."/>
            <person name="Grigoriev I.V."/>
        </authorList>
    </citation>
    <scope>NUCLEOTIDE SEQUENCE [LARGE SCALE GENOMIC DNA]</scope>
    <source>
        <strain evidence="15">MUCL 33604</strain>
    </source>
</reference>
<evidence type="ECO:0000256" key="12">
    <source>
        <dbReference type="SAM" id="SignalP"/>
    </source>
</evidence>
<keyword evidence="10" id="KW-0449">Lipoprotein</keyword>
<dbReference type="OrthoDB" id="2125469at2759"/>
<dbReference type="GO" id="GO:0071555">
    <property type="term" value="P:cell wall organization"/>
    <property type="evidence" value="ECO:0007669"/>
    <property type="project" value="UniProtKB-KW"/>
</dbReference>
<comment type="subcellular location">
    <subcellularLocation>
        <location evidence="2">Cell membrane</location>
        <topology evidence="2">Lipid-anchor</topology>
        <topology evidence="2">GPI-anchor</topology>
    </subcellularLocation>
</comment>
<proteinExistence type="predicted"/>
<keyword evidence="8" id="KW-0472">Membrane</keyword>
<feature type="signal peptide" evidence="12">
    <location>
        <begin position="1"/>
        <end position="18"/>
    </location>
</feature>
<evidence type="ECO:0000259" key="13">
    <source>
        <dbReference type="PROSITE" id="PS51677"/>
    </source>
</evidence>
<dbReference type="GO" id="GO:0046872">
    <property type="term" value="F:metal ion binding"/>
    <property type="evidence" value="ECO:0007669"/>
    <property type="project" value="UniProtKB-KW"/>
</dbReference>
<evidence type="ECO:0000256" key="10">
    <source>
        <dbReference type="ARBA" id="ARBA00023288"/>
    </source>
</evidence>
<dbReference type="PANTHER" id="PTHR46471:SF2">
    <property type="entry name" value="CHITIN DEACETYLASE-RELATED"/>
    <property type="match status" value="1"/>
</dbReference>
<dbReference type="AlphaFoldDB" id="A0A067PTA1"/>
<keyword evidence="9" id="KW-0119">Carbohydrate metabolism</keyword>
<dbReference type="Proteomes" id="UP000027265">
    <property type="component" value="Unassembled WGS sequence"/>
</dbReference>
<dbReference type="CDD" id="cd10951">
    <property type="entry name" value="CE4_ClCDA_like"/>
    <property type="match status" value="1"/>
</dbReference>
<feature type="domain" description="NodB homology" evidence="13">
    <location>
        <begin position="57"/>
        <end position="242"/>
    </location>
</feature>
<organism evidence="14 15">
    <name type="scientific">Jaapia argillacea MUCL 33604</name>
    <dbReference type="NCBI Taxonomy" id="933084"/>
    <lineage>
        <taxon>Eukaryota</taxon>
        <taxon>Fungi</taxon>
        <taxon>Dikarya</taxon>
        <taxon>Basidiomycota</taxon>
        <taxon>Agaricomycotina</taxon>
        <taxon>Agaricomycetes</taxon>
        <taxon>Agaricomycetidae</taxon>
        <taxon>Jaapiales</taxon>
        <taxon>Jaapiaceae</taxon>
        <taxon>Jaapia</taxon>
    </lineage>
</organism>
<accession>A0A067PTA1</accession>
<dbReference type="HOGENOM" id="CLU_021264_11_2_1"/>
<dbReference type="InParanoid" id="A0A067PTA1"/>
<keyword evidence="7" id="KW-0378">Hydrolase</keyword>
<keyword evidence="4" id="KW-0336">GPI-anchor</keyword>
<keyword evidence="11" id="KW-0961">Cell wall biogenesis/degradation</keyword>
<dbReference type="Gene3D" id="3.20.20.370">
    <property type="entry name" value="Glycoside hydrolase/deacetylase"/>
    <property type="match status" value="1"/>
</dbReference>
<evidence type="ECO:0000256" key="11">
    <source>
        <dbReference type="ARBA" id="ARBA00023316"/>
    </source>
</evidence>
<dbReference type="PROSITE" id="PS51677">
    <property type="entry name" value="NODB"/>
    <property type="match status" value="1"/>
</dbReference>
<dbReference type="PANTHER" id="PTHR46471">
    <property type="entry name" value="CHITIN DEACETYLASE"/>
    <property type="match status" value="1"/>
</dbReference>
<name>A0A067PTA1_9AGAM</name>
<evidence type="ECO:0000256" key="9">
    <source>
        <dbReference type="ARBA" id="ARBA00023277"/>
    </source>
</evidence>
<evidence type="ECO:0000256" key="8">
    <source>
        <dbReference type="ARBA" id="ARBA00023136"/>
    </source>
</evidence>
<keyword evidence="5" id="KW-0479">Metal-binding</keyword>
<dbReference type="Pfam" id="PF01522">
    <property type="entry name" value="Polysacc_deac_1"/>
    <property type="match status" value="1"/>
</dbReference>
<keyword evidence="4" id="KW-0325">Glycoprotein</keyword>
<evidence type="ECO:0000256" key="2">
    <source>
        <dbReference type="ARBA" id="ARBA00004609"/>
    </source>
</evidence>